<dbReference type="AlphaFoldDB" id="A0A3N0VID4"/>
<name>A0A3N0VID4_9GAMM</name>
<dbReference type="Pfam" id="PF06980">
    <property type="entry name" value="DUF1302"/>
    <property type="match status" value="1"/>
</dbReference>
<dbReference type="InterPro" id="IPR010727">
    <property type="entry name" value="DUF1302"/>
</dbReference>
<organism evidence="1 2">
    <name type="scientific">Stagnimonas aquatica</name>
    <dbReference type="NCBI Taxonomy" id="2689987"/>
    <lineage>
        <taxon>Bacteria</taxon>
        <taxon>Pseudomonadati</taxon>
        <taxon>Pseudomonadota</taxon>
        <taxon>Gammaproteobacteria</taxon>
        <taxon>Nevskiales</taxon>
        <taxon>Nevskiaceae</taxon>
        <taxon>Stagnimonas</taxon>
    </lineage>
</organism>
<sequence>MRRLAGPKTVTAKSFFYPFSGGLPYHARAAEQTVNSASGEALCPGGSPCRQPPTAPDPQGVPVSLPYRYLALTLLLAALPAQAIEFKLPYRDDEVKGVLNTVVTVGAAWRMQERSAALVGKSNVDPTVCGIPNQSCQAVFRDQLYPAQTLAAAPGQYSLNADDGNLNYDKRDLIQAPLKITQDLTLAYGDFGFFARTLFFHDFVNDDFEEYHPNRITAENAASVGYSSFNPGFTLPYPGARVYGPGAVVRNQRRDKEVLRQAGQDYQFLDTYVYGKLPLPFSDEKMLSFKLGRQTVNWGESTLLVLNSINQAQPVNANNFMRIGTQVEEVFTPVAMAFASFEPFENATLEAFYQLEWQPVEAQTPGTYFSTIDVGTNNAGDYVFASFGGAAEDPDGKASLQYNPLARITDTTLRLQRQPDLEPDAAGQFGVALKYYAENINSGSEFGFYFMNYHSRLPYASFFAADASCARREGNALGIDAYDPLSFVAACPGIPQLSVDPSNASSSAAPLDTASFMLEYPKNIQLYGISFNTTVGDYSLQGEVAYRPNLPLQVDQEDLVFAAYGPTLTRCHDQNLARLALPGLNLGAASTALNNLLSGLGLPVGVPNVLPVGSGCAGTTVGIDTNSAYLGTLYGPSDFLDANGNNPFPDTFDLGVGHLPGSARSFPSFIIPYRGGVVGENAPTDRSKALDPNNPGYIRGYERFGVYQFNLGATRVLGATENPFAADQILLLAEFGATWVPDLPPLDQLQIEAPGTFTHASAGADGSGGYFTDETRRMACSTNPTCSYGADGARFNPHQQDPEGYTDRFSWGYRMIAIVKYESVLPGISLQPFLVWSHDVNGTAPGPGENFVQGRKTVSALLETRYKSSFSFNLGYTWFTGGGSYNLLRDRDYAQVFAKYLF</sequence>
<dbReference type="EMBL" id="RJVO01000002">
    <property type="protein sequence ID" value="ROH91978.1"/>
    <property type="molecule type" value="Genomic_DNA"/>
</dbReference>
<gene>
    <name evidence="1" type="ORF">ED208_06305</name>
</gene>
<reference evidence="1 2" key="1">
    <citation type="submission" date="2018-10" db="EMBL/GenBank/DDBJ databases">
        <authorList>
            <person name="Chen W.-M."/>
        </authorList>
    </citation>
    <scope>NUCLEOTIDE SEQUENCE [LARGE SCALE GENOMIC DNA]</scope>
    <source>
        <strain evidence="1 2">THS-13</strain>
    </source>
</reference>
<dbReference type="InParanoid" id="A0A3N0VID4"/>
<evidence type="ECO:0000313" key="1">
    <source>
        <dbReference type="EMBL" id="ROH91978.1"/>
    </source>
</evidence>
<accession>A0A3N0VID4</accession>
<evidence type="ECO:0000313" key="2">
    <source>
        <dbReference type="Proteomes" id="UP000282106"/>
    </source>
</evidence>
<protein>
    <submittedName>
        <fullName evidence="1">DUF1302 domain-containing protein</fullName>
    </submittedName>
</protein>
<keyword evidence="2" id="KW-1185">Reference proteome</keyword>
<comment type="caution">
    <text evidence="1">The sequence shown here is derived from an EMBL/GenBank/DDBJ whole genome shotgun (WGS) entry which is preliminary data.</text>
</comment>
<proteinExistence type="predicted"/>
<dbReference type="Proteomes" id="UP000282106">
    <property type="component" value="Unassembled WGS sequence"/>
</dbReference>